<protein>
    <submittedName>
        <fullName evidence="1">Transposase</fullName>
    </submittedName>
</protein>
<dbReference type="SUPFAM" id="SSF48295">
    <property type="entry name" value="TrpR-like"/>
    <property type="match status" value="1"/>
</dbReference>
<dbReference type="Proteomes" id="UP000070513">
    <property type="component" value="Unassembled WGS sequence"/>
</dbReference>
<dbReference type="OrthoDB" id="1260127at2"/>
<organism evidence="1 2">
    <name type="scientific">Chryseobacterium kwangjuense</name>
    <dbReference type="NCBI Taxonomy" id="267125"/>
    <lineage>
        <taxon>Bacteria</taxon>
        <taxon>Pseudomonadati</taxon>
        <taxon>Bacteroidota</taxon>
        <taxon>Flavobacteriia</taxon>
        <taxon>Flavobacteriales</taxon>
        <taxon>Weeksellaceae</taxon>
        <taxon>Chryseobacterium group</taxon>
        <taxon>Chryseobacterium</taxon>
    </lineage>
</organism>
<dbReference type="RefSeq" id="WP_062650355.1">
    <property type="nucleotide sequence ID" value="NZ_LPUR01000001.1"/>
</dbReference>
<reference evidence="2" key="1">
    <citation type="submission" date="2015-12" db="EMBL/GenBank/DDBJ databases">
        <title>Genome sequence of a biocontrol rhizobacterium Chryseobacterium kwangjuense strain KJ1R5 isolated from pepper (Capsicum annuum L.).</title>
        <authorList>
            <person name="Jeong J.-J."/>
            <person name="Park H."/>
            <person name="Mannaa M."/>
            <person name="Sang M.K."/>
            <person name="Choi I.-G."/>
            <person name="Kim K.D."/>
        </authorList>
    </citation>
    <scope>NUCLEOTIDE SEQUENCE [LARGE SCALE GENOMIC DNA]</scope>
    <source>
        <strain evidence="2">KJ1R5</strain>
    </source>
</reference>
<dbReference type="AlphaFoldDB" id="A0A135WM50"/>
<reference evidence="1 2" key="2">
    <citation type="journal article" date="2016" name="Genome Announc.">
        <title>Draft Genome Sequence of a Biocontrol Rhizobacterium, Chryseobacterium kwangjuense Strain KJ1R5, Isolated from Pepper (Capsicum annuum).</title>
        <authorList>
            <person name="Jeong J.J."/>
            <person name="Park H."/>
            <person name="Park B.H."/>
            <person name="Mannaa M."/>
            <person name="Sang M.K."/>
            <person name="Choi I.G."/>
            <person name="Kim K.D."/>
        </authorList>
    </citation>
    <scope>NUCLEOTIDE SEQUENCE [LARGE SCALE GENOMIC DNA]</scope>
    <source>
        <strain evidence="1 2">KJ1R5</strain>
    </source>
</reference>
<dbReference type="InterPro" id="IPR010921">
    <property type="entry name" value="Trp_repressor/repl_initiator"/>
</dbReference>
<comment type="caution">
    <text evidence="1">The sequence shown here is derived from an EMBL/GenBank/DDBJ whole genome shotgun (WGS) entry which is preliminary data.</text>
</comment>
<dbReference type="GO" id="GO:0043565">
    <property type="term" value="F:sequence-specific DNA binding"/>
    <property type="evidence" value="ECO:0007669"/>
    <property type="project" value="InterPro"/>
</dbReference>
<proteinExistence type="predicted"/>
<accession>A0A135WM50</accession>
<gene>
    <name evidence="1" type="ORF">AU378_02700</name>
</gene>
<name>A0A135WM50_9FLAO</name>
<sequence>MDCKKQKITQPYYKKIYSDILIKKFPERLNEYESILSKEHLSVLDIIQLNRRIFGSQEIFSENQKLRSYDDPSILSILKYQKKHELNNTQLAVHFKLSRNTIAKWKRRFSV</sequence>
<evidence type="ECO:0000313" key="1">
    <source>
        <dbReference type="EMBL" id="KXH85990.1"/>
    </source>
</evidence>
<evidence type="ECO:0000313" key="2">
    <source>
        <dbReference type="Proteomes" id="UP000070513"/>
    </source>
</evidence>
<dbReference type="EMBL" id="LPUR01000001">
    <property type="protein sequence ID" value="KXH85990.1"/>
    <property type="molecule type" value="Genomic_DNA"/>
</dbReference>